<evidence type="ECO:0000256" key="3">
    <source>
        <dbReference type="ARBA" id="ARBA00015084"/>
    </source>
</evidence>
<dbReference type="EMBL" id="CACSIM010000001">
    <property type="protein sequence ID" value="CAA0080681.1"/>
    <property type="molecule type" value="Genomic_DNA"/>
</dbReference>
<dbReference type="InterPro" id="IPR011842">
    <property type="entry name" value="PQQ_synth_PqqB"/>
</dbReference>
<dbReference type="PANTHER" id="PTHR42663:SF7">
    <property type="entry name" value="COENZYME PQQ SYNTHESIS PROTEIN B"/>
    <property type="match status" value="1"/>
</dbReference>
<dbReference type="Proteomes" id="UP000435877">
    <property type="component" value="Unassembled WGS sequence"/>
</dbReference>
<protein>
    <recommendedName>
        <fullName evidence="3 7">Coenzyme PQQ synthesis protein B</fullName>
    </recommendedName>
    <alternativeName>
        <fullName evidence="6 7">Pyrroloquinoline quinone biosynthesis protein B</fullName>
    </alternativeName>
</protein>
<dbReference type="HAMAP" id="MF_00653">
    <property type="entry name" value="PQQ_syn_PqqB"/>
    <property type="match status" value="1"/>
</dbReference>
<dbReference type="SUPFAM" id="SSF56281">
    <property type="entry name" value="Metallo-hydrolase/oxidoreductase"/>
    <property type="match status" value="1"/>
</dbReference>
<organism evidence="10 11">
    <name type="scientific">Zhongshania aliphaticivorans</name>
    <dbReference type="NCBI Taxonomy" id="1470434"/>
    <lineage>
        <taxon>Bacteria</taxon>
        <taxon>Pseudomonadati</taxon>
        <taxon>Pseudomonadota</taxon>
        <taxon>Gammaproteobacteria</taxon>
        <taxon>Cellvibrionales</taxon>
        <taxon>Spongiibacteraceae</taxon>
        <taxon>Zhongshania</taxon>
    </lineage>
</organism>
<evidence type="ECO:0000256" key="2">
    <source>
        <dbReference type="ARBA" id="ARBA00008481"/>
    </source>
</evidence>
<dbReference type="InterPro" id="IPR036866">
    <property type="entry name" value="RibonucZ/Hydroxyglut_hydro"/>
</dbReference>
<evidence type="ECO:0000256" key="7">
    <source>
        <dbReference type="HAMAP-Rule" id="MF_00653"/>
    </source>
</evidence>
<comment type="similarity">
    <text evidence="2 7">Belongs to the PqqB family.</text>
</comment>
<dbReference type="AlphaFoldDB" id="A0A5S9NB73"/>
<dbReference type="CDD" id="cd16274">
    <property type="entry name" value="PQQB-like_MBL-fold"/>
    <property type="match status" value="1"/>
</dbReference>
<dbReference type="NCBIfam" id="TIGR02108">
    <property type="entry name" value="PQQ_syn_pqqB"/>
    <property type="match status" value="1"/>
</dbReference>
<evidence type="ECO:0000259" key="8">
    <source>
        <dbReference type="Pfam" id="PF12706"/>
    </source>
</evidence>
<evidence type="ECO:0000256" key="1">
    <source>
        <dbReference type="ARBA" id="ARBA00004886"/>
    </source>
</evidence>
<evidence type="ECO:0000313" key="12">
    <source>
        <dbReference type="Proteomes" id="UP000439591"/>
    </source>
</evidence>
<keyword evidence="5 7" id="KW-0884">PQQ biosynthesis</keyword>
<dbReference type="Pfam" id="PF12706">
    <property type="entry name" value="Lactamase_B_2"/>
    <property type="match status" value="1"/>
</dbReference>
<dbReference type="Proteomes" id="UP000439591">
    <property type="component" value="Unassembled WGS sequence"/>
</dbReference>
<comment type="pathway">
    <text evidence="1 7">Cofactor biosynthesis; pyrroloquinoline quinone biosynthesis.</text>
</comment>
<evidence type="ECO:0000256" key="4">
    <source>
        <dbReference type="ARBA" id="ARBA00022448"/>
    </source>
</evidence>
<dbReference type="GO" id="GO:0018189">
    <property type="term" value="P:pyrroloquinoline quinone biosynthetic process"/>
    <property type="evidence" value="ECO:0007669"/>
    <property type="project" value="UniProtKB-UniRule"/>
</dbReference>
<gene>
    <name evidence="7 10" type="primary">pqqB</name>
    <name evidence="10" type="ORF">IHBHHGIJ_00844</name>
    <name evidence="9" type="ORF">KFEGEMFD_00307</name>
</gene>
<dbReference type="Gene3D" id="3.60.15.10">
    <property type="entry name" value="Ribonuclease Z/Hydroxyacylglutathione hydrolase-like"/>
    <property type="match status" value="1"/>
</dbReference>
<evidence type="ECO:0000313" key="10">
    <source>
        <dbReference type="EMBL" id="CAA0085457.1"/>
    </source>
</evidence>
<proteinExistence type="inferred from homology"/>
<evidence type="ECO:0000313" key="9">
    <source>
        <dbReference type="EMBL" id="CAA0080681.1"/>
    </source>
</evidence>
<dbReference type="UniPathway" id="UPA00539"/>
<evidence type="ECO:0000256" key="5">
    <source>
        <dbReference type="ARBA" id="ARBA00022905"/>
    </source>
</evidence>
<name>A0A5S9NB73_9GAMM</name>
<dbReference type="OrthoDB" id="9778305at2"/>
<sequence length="332" mass="36199">MRVHILGSAAGGGFPQWNCNCRNCYGVRNGKINASARTQSSIAVSLDGERWLLINASPDIRAQLEANPALQPKRGLRDTGIGAVVLVDSQIDHASGLLMLREGCPFDVYASSMVHQDLSSGFPVFPMLESWNGGINYCELAIDGSAISPRGFEGLTITAVPIHGKAPPYSPHRHDPHVGDNVALYIQDVKTGRSVFYAPGLSGLDEPVLEYMIRSDCLMVDGTFWREDEMIYAGVGTKLAKEMGHLPQSGRGGMIELLRCFPEHRKILIHINNTNPILDNNSAERRVLDKEGIEVAYDGMEIDLSRGEGMQPSANALSTSSGLEFNVHRVSR</sequence>
<comment type="function">
    <text evidence="7">May be involved in the transport of PQQ or its precursor to the periplasm.</text>
</comment>
<dbReference type="InterPro" id="IPR001279">
    <property type="entry name" value="Metallo-B-lactamas"/>
</dbReference>
<keyword evidence="11" id="KW-1185">Reference proteome</keyword>
<evidence type="ECO:0000256" key="6">
    <source>
        <dbReference type="ARBA" id="ARBA00030966"/>
    </source>
</evidence>
<dbReference type="PANTHER" id="PTHR42663">
    <property type="entry name" value="HYDROLASE C777.06C-RELATED-RELATED"/>
    <property type="match status" value="1"/>
</dbReference>
<dbReference type="RefSeq" id="WP_159267504.1">
    <property type="nucleotide sequence ID" value="NZ_CACSIK010000001.1"/>
</dbReference>
<evidence type="ECO:0000313" key="11">
    <source>
        <dbReference type="Proteomes" id="UP000435877"/>
    </source>
</evidence>
<keyword evidence="4 7" id="KW-0813">Transport</keyword>
<reference evidence="11 12" key="1">
    <citation type="submission" date="2019-11" db="EMBL/GenBank/DDBJ databases">
        <authorList>
            <person name="Holert J."/>
        </authorList>
    </citation>
    <scope>NUCLEOTIDE SEQUENCE [LARGE SCALE GENOMIC DNA]</scope>
    <source>
        <strain evidence="9">BC3_2A</strain>
        <strain evidence="10">SB11_1A</strain>
    </source>
</reference>
<accession>A0A5S9NB73</accession>
<dbReference type="EMBL" id="CACSIK010000001">
    <property type="protein sequence ID" value="CAA0085457.1"/>
    <property type="molecule type" value="Genomic_DNA"/>
</dbReference>
<feature type="domain" description="Metallo-beta-lactamase" evidence="8">
    <location>
        <begin position="50"/>
        <end position="271"/>
    </location>
</feature>